<name>A0ABU1QAJ9_9BACL</name>
<organism evidence="1 2">
    <name type="scientific">Paenibacillus peoriae</name>
    <dbReference type="NCBI Taxonomy" id="59893"/>
    <lineage>
        <taxon>Bacteria</taxon>
        <taxon>Bacillati</taxon>
        <taxon>Bacillota</taxon>
        <taxon>Bacilli</taxon>
        <taxon>Bacillales</taxon>
        <taxon>Paenibacillaceae</taxon>
        <taxon>Paenibacillus</taxon>
    </lineage>
</organism>
<dbReference type="Proteomes" id="UP001266807">
    <property type="component" value="Unassembled WGS sequence"/>
</dbReference>
<evidence type="ECO:0000313" key="2">
    <source>
        <dbReference type="Proteomes" id="UP001266807"/>
    </source>
</evidence>
<dbReference type="EMBL" id="JAVDUG010000001">
    <property type="protein sequence ID" value="MDR6776205.1"/>
    <property type="molecule type" value="Genomic_DNA"/>
</dbReference>
<comment type="caution">
    <text evidence="1">The sequence shown here is derived from an EMBL/GenBank/DDBJ whole genome shotgun (WGS) entry which is preliminary data.</text>
</comment>
<keyword evidence="2" id="KW-1185">Reference proteome</keyword>
<proteinExistence type="predicted"/>
<sequence>MLVEGLTEDEYENVDEEGIKELDGLLERFL</sequence>
<reference evidence="1 2" key="1">
    <citation type="submission" date="2023-07" db="EMBL/GenBank/DDBJ databases">
        <title>Sorghum-associated microbial communities from plants grown in Nebraska, USA.</title>
        <authorList>
            <person name="Schachtman D."/>
        </authorList>
    </citation>
    <scope>NUCLEOTIDE SEQUENCE [LARGE SCALE GENOMIC DNA]</scope>
    <source>
        <strain evidence="1 2">BE143</strain>
    </source>
</reference>
<gene>
    <name evidence="1" type="ORF">J2W98_000452</name>
</gene>
<evidence type="ECO:0000313" key="1">
    <source>
        <dbReference type="EMBL" id="MDR6776205.1"/>
    </source>
</evidence>
<accession>A0ABU1QAJ9</accession>
<protein>
    <submittedName>
        <fullName evidence="1">Uncharacterized protein</fullName>
    </submittedName>
</protein>